<dbReference type="Proteomes" id="UP000800235">
    <property type="component" value="Unassembled WGS sequence"/>
</dbReference>
<gene>
    <name evidence="1" type="ORF">EJ08DRAFT_702570</name>
</gene>
<keyword evidence="2" id="KW-1185">Reference proteome</keyword>
<organism evidence="1 2">
    <name type="scientific">Tothia fuscella</name>
    <dbReference type="NCBI Taxonomy" id="1048955"/>
    <lineage>
        <taxon>Eukaryota</taxon>
        <taxon>Fungi</taxon>
        <taxon>Dikarya</taxon>
        <taxon>Ascomycota</taxon>
        <taxon>Pezizomycotina</taxon>
        <taxon>Dothideomycetes</taxon>
        <taxon>Pleosporomycetidae</taxon>
        <taxon>Venturiales</taxon>
        <taxon>Cylindrosympodiaceae</taxon>
        <taxon>Tothia</taxon>
    </lineage>
</organism>
<protein>
    <submittedName>
        <fullName evidence="1">Uncharacterized protein</fullName>
    </submittedName>
</protein>
<evidence type="ECO:0000313" key="1">
    <source>
        <dbReference type="EMBL" id="KAF2420197.1"/>
    </source>
</evidence>
<proteinExistence type="predicted"/>
<evidence type="ECO:0000313" key="2">
    <source>
        <dbReference type="Proteomes" id="UP000800235"/>
    </source>
</evidence>
<comment type="caution">
    <text evidence="1">The sequence shown here is derived from an EMBL/GenBank/DDBJ whole genome shotgun (WGS) entry which is preliminary data.</text>
</comment>
<dbReference type="EMBL" id="MU007112">
    <property type="protein sequence ID" value="KAF2420197.1"/>
    <property type="molecule type" value="Genomic_DNA"/>
</dbReference>
<sequence length="226" mass="24789">MPITINISSKLAISEIWLSMSQERVYPISGFPRCLFDDERQGSSTREAVTSNPNRWTGNSFRSKAARRAWTTPSMDTVRTEIPMPDLSKPKRFNKILSEIQNTSTTDMSGKSKNGRGQLFRGAFRALLQPIKVKQVQDVGMEVGSNASSYDLDVYRVAKADSEAYHSYLGSLRRSPFTSDDGTPPGNWAASVPGLFEMEATAGGVLDVTGDTRGRSVVEGRIEIGG</sequence>
<accession>A0A9P4TTN9</accession>
<dbReference type="OrthoDB" id="194358at2759"/>
<reference evidence="1" key="1">
    <citation type="journal article" date="2020" name="Stud. Mycol.">
        <title>101 Dothideomycetes genomes: a test case for predicting lifestyles and emergence of pathogens.</title>
        <authorList>
            <person name="Haridas S."/>
            <person name="Albert R."/>
            <person name="Binder M."/>
            <person name="Bloem J."/>
            <person name="Labutti K."/>
            <person name="Salamov A."/>
            <person name="Andreopoulos B."/>
            <person name="Baker S."/>
            <person name="Barry K."/>
            <person name="Bills G."/>
            <person name="Bluhm B."/>
            <person name="Cannon C."/>
            <person name="Castanera R."/>
            <person name="Culley D."/>
            <person name="Daum C."/>
            <person name="Ezra D."/>
            <person name="Gonzalez J."/>
            <person name="Henrissat B."/>
            <person name="Kuo A."/>
            <person name="Liang C."/>
            <person name="Lipzen A."/>
            <person name="Lutzoni F."/>
            <person name="Magnuson J."/>
            <person name="Mondo S."/>
            <person name="Nolan M."/>
            <person name="Ohm R."/>
            <person name="Pangilinan J."/>
            <person name="Park H.-J."/>
            <person name="Ramirez L."/>
            <person name="Alfaro M."/>
            <person name="Sun H."/>
            <person name="Tritt A."/>
            <person name="Yoshinaga Y."/>
            <person name="Zwiers L.-H."/>
            <person name="Turgeon B."/>
            <person name="Goodwin S."/>
            <person name="Spatafora J."/>
            <person name="Crous P."/>
            <person name="Grigoriev I."/>
        </authorList>
    </citation>
    <scope>NUCLEOTIDE SEQUENCE</scope>
    <source>
        <strain evidence="1">CBS 130266</strain>
    </source>
</reference>
<dbReference type="AlphaFoldDB" id="A0A9P4TTN9"/>
<name>A0A9P4TTN9_9PEZI</name>